<organism evidence="3 4">
    <name type="scientific">Candidatus Micropelagius thuwalensis</name>
    <dbReference type="NCBI Taxonomy" id="1397666"/>
    <lineage>
        <taxon>Bacteria</taxon>
        <taxon>Pseudomonadati</taxon>
        <taxon>Pseudomonadota</taxon>
        <taxon>Alphaproteobacteria</taxon>
        <taxon>PS1 clade</taxon>
        <taxon>Candidatus Micropelagius</taxon>
    </lineage>
</organism>
<dbReference type="InterPro" id="IPR020556">
    <property type="entry name" value="Amidase_CS"/>
</dbReference>
<dbReference type="InterPro" id="IPR023631">
    <property type="entry name" value="Amidase_dom"/>
</dbReference>
<accession>U2WTL3</accession>
<dbReference type="OrthoDB" id="9777859at2"/>
<dbReference type="RefSeq" id="WP_021777866.1">
    <property type="nucleotide sequence ID" value="NZ_AWXE01000004.1"/>
</dbReference>
<dbReference type="InterPro" id="IPR036928">
    <property type="entry name" value="AS_sf"/>
</dbReference>
<dbReference type="PANTHER" id="PTHR11895">
    <property type="entry name" value="TRANSAMIDASE"/>
    <property type="match status" value="1"/>
</dbReference>
<gene>
    <name evidence="3" type="ORF">RS24_01929</name>
</gene>
<dbReference type="eggNOG" id="COG0154">
    <property type="taxonomic scope" value="Bacteria"/>
</dbReference>
<reference evidence="3 4" key="1">
    <citation type="journal article" date="2014" name="FEMS Microbiol. Ecol.">
        <title>Genomic differentiation among two strains of the PS1 clade isolated from geographically separated marine habitats.</title>
        <authorList>
            <person name="Jimenez-Infante F."/>
            <person name="Ngugi D.K."/>
            <person name="Alam I."/>
            <person name="Rashid M."/>
            <person name="Baalawi W."/>
            <person name="Kamau A.A."/>
            <person name="Bajic V.B."/>
            <person name="Stingl U."/>
        </authorList>
    </citation>
    <scope>NUCLEOTIDE SEQUENCE [LARGE SCALE GENOMIC DNA]</scope>
    <source>
        <strain evidence="3 4">RS24</strain>
    </source>
</reference>
<evidence type="ECO:0000313" key="3">
    <source>
        <dbReference type="EMBL" id="ERL46890.1"/>
    </source>
</evidence>
<dbReference type="SUPFAM" id="SSF75304">
    <property type="entry name" value="Amidase signature (AS) enzymes"/>
    <property type="match status" value="1"/>
</dbReference>
<dbReference type="EMBL" id="AWXE01000004">
    <property type="protein sequence ID" value="ERL46890.1"/>
    <property type="molecule type" value="Genomic_DNA"/>
</dbReference>
<dbReference type="GO" id="GO:0003824">
    <property type="term" value="F:catalytic activity"/>
    <property type="evidence" value="ECO:0007669"/>
    <property type="project" value="InterPro"/>
</dbReference>
<dbReference type="InterPro" id="IPR000120">
    <property type="entry name" value="Amidase"/>
</dbReference>
<dbReference type="PROSITE" id="PS00571">
    <property type="entry name" value="AMIDASES"/>
    <property type="match status" value="1"/>
</dbReference>
<evidence type="ECO:0000256" key="1">
    <source>
        <dbReference type="ARBA" id="ARBA00009199"/>
    </source>
</evidence>
<comment type="caution">
    <text evidence="3">The sequence shown here is derived from an EMBL/GenBank/DDBJ whole genome shotgun (WGS) entry which is preliminary data.</text>
</comment>
<protein>
    <recommendedName>
        <fullName evidence="2">Amidase domain-containing protein</fullName>
    </recommendedName>
</protein>
<dbReference type="Proteomes" id="UP000016762">
    <property type="component" value="Unassembled WGS sequence"/>
</dbReference>
<proteinExistence type="inferred from homology"/>
<sequence length="502" mass="54138">MDRRIFFTTLLAGTFYNLLTTARAAASKDLADLDMIDTAAEISSGRVSMFEVTKAAMDRIDALNPHINALVTKTYDYGVRQIAQNPTGPLAGVPYMLKDLNSLAGVRTTRGSRLFSSYTSSRQTPYTENILSTGVIILGKTNTPEFGLMPTTEPIANGATRNPYNLDYSCGGSSGGAAAAVASRMVAATQASDGGGSIRFPAAACNLFGLKPSRGRFGDQGNDDRVVNLSVKHAISRTVRDSAFMLALTENGPGATLPPVGYIEGPTNKKRKFALSLNAGNVSPDYDTRRAVQKIGRRLEGLGHEVEEVDTTLHDDPLFQDLFAGLWAQGANRLLDVAERVTGVPAAQSGLLEFSTLKMIEFYVDKPIISDARIKEILGDLENQMQTFYQSYDGWISPISPIPSPRLGYFTEGLEESLEKGVEEKAIMQMLFDRLAEFTAYTPINNALGRPAMSVPGGFNRSGIPIGVQIAANTGQEALLLDIAYQLESDMPWIAAKPPISA</sequence>
<dbReference type="Gene3D" id="3.90.1300.10">
    <property type="entry name" value="Amidase signature (AS) domain"/>
    <property type="match status" value="1"/>
</dbReference>
<evidence type="ECO:0000259" key="2">
    <source>
        <dbReference type="Pfam" id="PF01425"/>
    </source>
</evidence>
<dbReference type="AlphaFoldDB" id="U2WTL3"/>
<keyword evidence="4" id="KW-1185">Reference proteome</keyword>
<dbReference type="PANTHER" id="PTHR11895:SF7">
    <property type="entry name" value="GLUTAMYL-TRNA(GLN) AMIDOTRANSFERASE SUBUNIT A, MITOCHONDRIAL"/>
    <property type="match status" value="1"/>
</dbReference>
<evidence type="ECO:0000313" key="4">
    <source>
        <dbReference type="Proteomes" id="UP000016762"/>
    </source>
</evidence>
<comment type="similarity">
    <text evidence="1">Belongs to the amidase family.</text>
</comment>
<feature type="domain" description="Amidase" evidence="2">
    <location>
        <begin position="51"/>
        <end position="481"/>
    </location>
</feature>
<dbReference type="Pfam" id="PF01425">
    <property type="entry name" value="Amidase"/>
    <property type="match status" value="1"/>
</dbReference>
<name>U2WTL3_9PROT</name>
<dbReference type="STRING" id="1397666.RS24_01929"/>